<evidence type="ECO:0000313" key="8">
    <source>
        <dbReference type="Proteomes" id="UP000663832"/>
    </source>
</evidence>
<dbReference type="Proteomes" id="UP000663832">
    <property type="component" value="Unassembled WGS sequence"/>
</dbReference>
<dbReference type="EMBL" id="CAJNOM010000180">
    <property type="protein sequence ID" value="CAF1189490.1"/>
    <property type="molecule type" value="Genomic_DNA"/>
</dbReference>
<comment type="caution">
    <text evidence="6">The sequence shown here is derived from an EMBL/GenBank/DDBJ whole genome shotgun (WGS) entry which is preliminary data.</text>
</comment>
<dbReference type="Gene3D" id="1.10.287.370">
    <property type="match status" value="1"/>
</dbReference>
<dbReference type="GO" id="GO:0005634">
    <property type="term" value="C:nucleus"/>
    <property type="evidence" value="ECO:0007669"/>
    <property type="project" value="UniProtKB-SubCell"/>
</dbReference>
<dbReference type="EMBL" id="CAJNOI010000022">
    <property type="protein sequence ID" value="CAF0842196.1"/>
    <property type="molecule type" value="Genomic_DNA"/>
</dbReference>
<gene>
    <name evidence="6" type="ORF">BJG266_LOCUS7374</name>
    <name evidence="7" type="ORF">QVE165_LOCUS25163</name>
</gene>
<feature type="region of interest" description="Disordered" evidence="5">
    <location>
        <begin position="192"/>
        <end position="211"/>
    </location>
</feature>
<comment type="similarity">
    <text evidence="3">Belongs to the RNA polymerase II subunit 5-mediating protein family.</text>
</comment>
<comment type="subcellular location">
    <subcellularLocation>
        <location evidence="1">Nucleus</location>
    </subcellularLocation>
</comment>
<organism evidence="6 9">
    <name type="scientific">Adineta steineri</name>
    <dbReference type="NCBI Taxonomy" id="433720"/>
    <lineage>
        <taxon>Eukaryota</taxon>
        <taxon>Metazoa</taxon>
        <taxon>Spiralia</taxon>
        <taxon>Gnathifera</taxon>
        <taxon>Rotifera</taxon>
        <taxon>Eurotatoria</taxon>
        <taxon>Bdelloidea</taxon>
        <taxon>Adinetida</taxon>
        <taxon>Adinetidae</taxon>
        <taxon>Adineta</taxon>
    </lineage>
</organism>
<feature type="region of interest" description="Disordered" evidence="5">
    <location>
        <begin position="256"/>
        <end position="297"/>
    </location>
</feature>
<dbReference type="GO" id="GO:0003682">
    <property type="term" value="F:chromatin binding"/>
    <property type="evidence" value="ECO:0007669"/>
    <property type="project" value="TreeGrafter"/>
</dbReference>
<accession>A0A813VVY0</accession>
<sequence>MSDLQPESLETFERLLSEQTSYINEVDQQISKWTQFQNDYRHLHTRLSTLPDRLTYECMVPFGKLAFIPGRIVHSNEILVLLGDNYFVERTCKQSIEIVNRRLKNINENIEKHQKEKEVFNQQKQYTTNFLDDKTKFIEIKETDDDDKNNKQEKKTLNRRAKLTEDEIREERRRLQERAMKMNETQKKHVHFEDDHMEVDSDDDDDEEEEIPNQQFKKICINHTKSNNEPIGDSSPALYAHPGAIGKTEPAVFTEPVAFTEKSEPVAFTGKTIERQDTTTTTEPPPKRLSKFRASRQ</sequence>
<feature type="coiled-coil region" evidence="4">
    <location>
        <begin position="96"/>
        <end position="123"/>
    </location>
</feature>
<feature type="compositionally biased region" description="Acidic residues" evidence="5">
    <location>
        <begin position="195"/>
        <end position="211"/>
    </location>
</feature>
<evidence type="ECO:0000256" key="5">
    <source>
        <dbReference type="SAM" id="MobiDB-lite"/>
    </source>
</evidence>
<evidence type="ECO:0000313" key="9">
    <source>
        <dbReference type="Proteomes" id="UP000663877"/>
    </source>
</evidence>
<keyword evidence="4" id="KW-0175">Coiled coil</keyword>
<protein>
    <submittedName>
        <fullName evidence="6">Uncharacterized protein</fullName>
    </submittedName>
</protein>
<feature type="coiled-coil region" evidence="4">
    <location>
        <begin position="154"/>
        <end position="188"/>
    </location>
</feature>
<feature type="compositionally biased region" description="Basic residues" evidence="5">
    <location>
        <begin position="288"/>
        <end position="297"/>
    </location>
</feature>
<dbReference type="PANTHER" id="PTHR15111:SF0">
    <property type="entry name" value="UNCONVENTIONAL PREFOLDIN RPB5 INTERACTOR 1"/>
    <property type="match status" value="1"/>
</dbReference>
<dbReference type="GO" id="GO:0003714">
    <property type="term" value="F:transcription corepressor activity"/>
    <property type="evidence" value="ECO:0007669"/>
    <property type="project" value="TreeGrafter"/>
</dbReference>
<dbReference type="InterPro" id="IPR052255">
    <property type="entry name" value="RNA_pol_II_subunit5-mediator"/>
</dbReference>
<keyword evidence="8" id="KW-1185">Reference proteome</keyword>
<dbReference type="PANTHER" id="PTHR15111">
    <property type="entry name" value="RNA POLYMERASE II SUBUNIT 5-MEDIATING PROTEIN NNX3"/>
    <property type="match status" value="1"/>
</dbReference>
<dbReference type="GO" id="GO:0000122">
    <property type="term" value="P:negative regulation of transcription by RNA polymerase II"/>
    <property type="evidence" value="ECO:0007669"/>
    <property type="project" value="TreeGrafter"/>
</dbReference>
<dbReference type="Pfam" id="PF02996">
    <property type="entry name" value="Prefoldin"/>
    <property type="match status" value="1"/>
</dbReference>
<proteinExistence type="inferred from homology"/>
<dbReference type="Proteomes" id="UP000663877">
    <property type="component" value="Unassembled WGS sequence"/>
</dbReference>
<keyword evidence="2" id="KW-0539">Nucleus</keyword>
<evidence type="ECO:0000313" key="6">
    <source>
        <dbReference type="EMBL" id="CAF0842196.1"/>
    </source>
</evidence>
<evidence type="ECO:0000256" key="1">
    <source>
        <dbReference type="ARBA" id="ARBA00004123"/>
    </source>
</evidence>
<dbReference type="GO" id="GO:0019212">
    <property type="term" value="F:phosphatase inhibitor activity"/>
    <property type="evidence" value="ECO:0007669"/>
    <property type="project" value="TreeGrafter"/>
</dbReference>
<name>A0A813VVY0_9BILA</name>
<dbReference type="OrthoDB" id="21413at2759"/>
<dbReference type="InterPro" id="IPR009053">
    <property type="entry name" value="Prefoldin"/>
</dbReference>
<dbReference type="AlphaFoldDB" id="A0A813VVY0"/>
<evidence type="ECO:0000256" key="3">
    <source>
        <dbReference type="ARBA" id="ARBA00038295"/>
    </source>
</evidence>
<dbReference type="InterPro" id="IPR004127">
    <property type="entry name" value="Prefoldin_subunit_alpha"/>
</dbReference>
<evidence type="ECO:0000256" key="2">
    <source>
        <dbReference type="ARBA" id="ARBA00023242"/>
    </source>
</evidence>
<dbReference type="SUPFAM" id="SSF46579">
    <property type="entry name" value="Prefoldin"/>
    <property type="match status" value="1"/>
</dbReference>
<evidence type="ECO:0000313" key="7">
    <source>
        <dbReference type="EMBL" id="CAF1189490.1"/>
    </source>
</evidence>
<evidence type="ECO:0000256" key="4">
    <source>
        <dbReference type="SAM" id="Coils"/>
    </source>
</evidence>
<dbReference type="CDD" id="cd23159">
    <property type="entry name" value="Prefoldin_URI1"/>
    <property type="match status" value="1"/>
</dbReference>
<reference evidence="6" key="1">
    <citation type="submission" date="2021-02" db="EMBL/GenBank/DDBJ databases">
        <authorList>
            <person name="Nowell W R."/>
        </authorList>
    </citation>
    <scope>NUCLEOTIDE SEQUENCE</scope>
</reference>
<dbReference type="NCBIfam" id="TIGR00293">
    <property type="entry name" value="prefoldin subunit alpha"/>
    <property type="match status" value="1"/>
</dbReference>